<protein>
    <submittedName>
        <fullName evidence="2">Uncharacterized protein</fullName>
    </submittedName>
</protein>
<gene>
    <name evidence="2" type="ORF">N7476_009240</name>
</gene>
<accession>A0A9W9PMX7</accession>
<evidence type="ECO:0000256" key="1">
    <source>
        <dbReference type="ARBA" id="ARBA00023002"/>
    </source>
</evidence>
<reference evidence="2" key="1">
    <citation type="submission" date="2022-12" db="EMBL/GenBank/DDBJ databases">
        <authorList>
            <person name="Petersen C."/>
        </authorList>
    </citation>
    <scope>NUCLEOTIDE SEQUENCE</scope>
    <source>
        <strain evidence="2">IBT 21472</strain>
    </source>
</reference>
<dbReference type="GO" id="GO:0016491">
    <property type="term" value="F:oxidoreductase activity"/>
    <property type="evidence" value="ECO:0007669"/>
    <property type="project" value="UniProtKB-KW"/>
</dbReference>
<name>A0A9W9PMX7_9EURO</name>
<dbReference type="AlphaFoldDB" id="A0A9W9PMX7"/>
<keyword evidence="1" id="KW-0560">Oxidoreductase</keyword>
<comment type="caution">
    <text evidence="2">The sequence shown here is derived from an EMBL/GenBank/DDBJ whole genome shotgun (WGS) entry which is preliminary data.</text>
</comment>
<dbReference type="SUPFAM" id="SSF55347">
    <property type="entry name" value="Glyceraldehyde-3-phosphate dehydrogenase-like, C-terminal domain"/>
    <property type="match status" value="1"/>
</dbReference>
<dbReference type="InterPro" id="IPR036291">
    <property type="entry name" value="NAD(P)-bd_dom_sf"/>
</dbReference>
<sequence length="230" mass="25449">NEECQELGIHVYNNYEEILAHPGLQAVWIYTSTDVHTSQSLAAVAKGVHSWLASLGDLMPHTGTRKHAIGSPFMVRSKTCDLRDEPGFFVRYAARSGGISVDCGIRDIDLSLLYLGKPVPKSCWAAGTLQQHPELKSLSDVEAHGPDVCTEITGTEGKLMVTVVPQLNNLRFQDAFTLKVNEFVEVVLKDKELPEKLETGIFVMKLGQGLHHALLTGDVLRFNWKGERLN</sequence>
<dbReference type="PANTHER" id="PTHR42840:SF3">
    <property type="entry name" value="BINDING ROSSMANN FOLD OXIDOREDUCTASE, PUTATIVE (AFU_ORTHOLOGUE AFUA_2G10240)-RELATED"/>
    <property type="match status" value="1"/>
</dbReference>
<dbReference type="GO" id="GO:0005737">
    <property type="term" value="C:cytoplasm"/>
    <property type="evidence" value="ECO:0007669"/>
    <property type="project" value="TreeGrafter"/>
</dbReference>
<dbReference type="SUPFAM" id="SSF51735">
    <property type="entry name" value="NAD(P)-binding Rossmann-fold domains"/>
    <property type="match status" value="1"/>
</dbReference>
<dbReference type="EMBL" id="JAPZBO010000009">
    <property type="protein sequence ID" value="KAJ5302441.1"/>
    <property type="molecule type" value="Genomic_DNA"/>
</dbReference>
<proteinExistence type="predicted"/>
<dbReference type="GO" id="GO:0006740">
    <property type="term" value="P:NADPH regeneration"/>
    <property type="evidence" value="ECO:0007669"/>
    <property type="project" value="TreeGrafter"/>
</dbReference>
<dbReference type="Gene3D" id="3.40.50.720">
    <property type="entry name" value="NAD(P)-binding Rossmann-like Domain"/>
    <property type="match status" value="1"/>
</dbReference>
<organism evidence="2 3">
    <name type="scientific">Penicillium atrosanguineum</name>
    <dbReference type="NCBI Taxonomy" id="1132637"/>
    <lineage>
        <taxon>Eukaryota</taxon>
        <taxon>Fungi</taxon>
        <taxon>Dikarya</taxon>
        <taxon>Ascomycota</taxon>
        <taxon>Pezizomycotina</taxon>
        <taxon>Eurotiomycetes</taxon>
        <taxon>Eurotiomycetidae</taxon>
        <taxon>Eurotiales</taxon>
        <taxon>Aspergillaceae</taxon>
        <taxon>Penicillium</taxon>
    </lineage>
</organism>
<dbReference type="PANTHER" id="PTHR42840">
    <property type="entry name" value="NAD(P)-BINDING ROSSMANN-FOLD SUPERFAMILY PROTEIN-RELATED"/>
    <property type="match status" value="1"/>
</dbReference>
<evidence type="ECO:0000313" key="3">
    <source>
        <dbReference type="Proteomes" id="UP001147746"/>
    </source>
</evidence>
<feature type="non-terminal residue" evidence="2">
    <location>
        <position position="230"/>
    </location>
</feature>
<evidence type="ECO:0000313" key="2">
    <source>
        <dbReference type="EMBL" id="KAJ5302441.1"/>
    </source>
</evidence>
<keyword evidence="3" id="KW-1185">Reference proteome</keyword>
<dbReference type="Proteomes" id="UP001147746">
    <property type="component" value="Unassembled WGS sequence"/>
</dbReference>
<reference evidence="2" key="2">
    <citation type="journal article" date="2023" name="IMA Fungus">
        <title>Comparative genomic study of the Penicillium genus elucidates a diverse pangenome and 15 lateral gene transfer events.</title>
        <authorList>
            <person name="Petersen C."/>
            <person name="Sorensen T."/>
            <person name="Nielsen M.R."/>
            <person name="Sondergaard T.E."/>
            <person name="Sorensen J.L."/>
            <person name="Fitzpatrick D.A."/>
            <person name="Frisvad J.C."/>
            <person name="Nielsen K.L."/>
        </authorList>
    </citation>
    <scope>NUCLEOTIDE SEQUENCE</scope>
    <source>
        <strain evidence="2">IBT 21472</strain>
    </source>
</reference>
<dbReference type="Gene3D" id="3.30.360.10">
    <property type="entry name" value="Dihydrodipicolinate Reductase, domain 2"/>
    <property type="match status" value="1"/>
</dbReference>